<dbReference type="STRING" id="153721.MYP_1468"/>
<name>A0A098LBH5_9BACT</name>
<organism evidence="2 3">
    <name type="scientific">Sporocytophaga myxococcoides</name>
    <dbReference type="NCBI Taxonomy" id="153721"/>
    <lineage>
        <taxon>Bacteria</taxon>
        <taxon>Pseudomonadati</taxon>
        <taxon>Bacteroidota</taxon>
        <taxon>Cytophagia</taxon>
        <taxon>Cytophagales</taxon>
        <taxon>Cytophagaceae</taxon>
        <taxon>Sporocytophaga</taxon>
    </lineage>
</organism>
<keyword evidence="1" id="KW-0472">Membrane</keyword>
<feature type="transmembrane region" description="Helical" evidence="1">
    <location>
        <begin position="35"/>
        <end position="52"/>
    </location>
</feature>
<sequence>MEETKSSKITTILKANFKEGDSIWLTSSYTLRKTVGVLGMALPLLLVVFLYIDNGYLQPLESLSHYYYTRVSGIFVATLSILGIFLIIYKGKELVDLLVSSIAGIAVLLVALFPTDNITDICCDITKTYSVTFLPHSTFREAFHYLSAGTFLSCLSYMSIFLFTKSDKSVIERGTMKIIRNRIYRICGIMIIIALAVIFLGGFFKLIPEGFYREHQITFWMETLAVESFGFSWLVKGETLFQDKT</sequence>
<dbReference type="OrthoDB" id="9803163at2"/>
<evidence type="ECO:0008006" key="4">
    <source>
        <dbReference type="Google" id="ProtNLM"/>
    </source>
</evidence>
<accession>A0A098LBH5</accession>
<dbReference type="RefSeq" id="WP_045460461.1">
    <property type="nucleotide sequence ID" value="NZ_BBLT01000002.1"/>
</dbReference>
<feature type="transmembrane region" description="Helical" evidence="1">
    <location>
        <begin position="216"/>
        <end position="235"/>
    </location>
</feature>
<keyword evidence="3" id="KW-1185">Reference proteome</keyword>
<evidence type="ECO:0000256" key="1">
    <source>
        <dbReference type="SAM" id="Phobius"/>
    </source>
</evidence>
<feature type="transmembrane region" description="Helical" evidence="1">
    <location>
        <begin position="67"/>
        <end position="87"/>
    </location>
</feature>
<dbReference type="Proteomes" id="UP000030185">
    <property type="component" value="Unassembled WGS sequence"/>
</dbReference>
<keyword evidence="1" id="KW-1133">Transmembrane helix</keyword>
<dbReference type="AlphaFoldDB" id="A0A098LBH5"/>
<feature type="transmembrane region" description="Helical" evidence="1">
    <location>
        <begin position="142"/>
        <end position="163"/>
    </location>
</feature>
<dbReference type="EMBL" id="BBLT01000002">
    <property type="protein sequence ID" value="GAL84240.1"/>
    <property type="molecule type" value="Genomic_DNA"/>
</dbReference>
<gene>
    <name evidence="2" type="ORF">MYP_1468</name>
</gene>
<protein>
    <recommendedName>
        <fullName evidence="4">DUF998 domain-containing protein</fullName>
    </recommendedName>
</protein>
<evidence type="ECO:0000313" key="3">
    <source>
        <dbReference type="Proteomes" id="UP000030185"/>
    </source>
</evidence>
<feature type="transmembrane region" description="Helical" evidence="1">
    <location>
        <begin position="94"/>
        <end position="113"/>
    </location>
</feature>
<dbReference type="eggNOG" id="ENOG50330Z7">
    <property type="taxonomic scope" value="Bacteria"/>
</dbReference>
<keyword evidence="1" id="KW-0812">Transmembrane</keyword>
<comment type="caution">
    <text evidence="2">The sequence shown here is derived from an EMBL/GenBank/DDBJ whole genome shotgun (WGS) entry which is preliminary data.</text>
</comment>
<feature type="transmembrane region" description="Helical" evidence="1">
    <location>
        <begin position="183"/>
        <end position="204"/>
    </location>
</feature>
<evidence type="ECO:0000313" key="2">
    <source>
        <dbReference type="EMBL" id="GAL84240.1"/>
    </source>
</evidence>
<proteinExistence type="predicted"/>
<reference evidence="2 3" key="1">
    <citation type="submission" date="2014-09" db="EMBL/GenBank/DDBJ databases">
        <title>Sporocytophaga myxococcoides PG-01 genome sequencing.</title>
        <authorList>
            <person name="Liu L."/>
            <person name="Gao P.J."/>
            <person name="Chen G.J."/>
            <person name="Wang L.S."/>
        </authorList>
    </citation>
    <scope>NUCLEOTIDE SEQUENCE [LARGE SCALE GENOMIC DNA]</scope>
    <source>
        <strain evidence="2 3">PG-01</strain>
    </source>
</reference>